<keyword evidence="2" id="KW-0449">Lipoprotein</keyword>
<keyword evidence="3" id="KW-1185">Reference proteome</keyword>
<dbReference type="SFLD" id="SFLDG01125">
    <property type="entry name" value="C1.1:_Acid_Phosphatase_Like"/>
    <property type="match status" value="1"/>
</dbReference>
<evidence type="ECO:0000256" key="1">
    <source>
        <dbReference type="ARBA" id="ARBA00022729"/>
    </source>
</evidence>
<dbReference type="InterPro" id="IPR023214">
    <property type="entry name" value="HAD_sf"/>
</dbReference>
<dbReference type="Pfam" id="PF03767">
    <property type="entry name" value="Acid_phosphat_B"/>
    <property type="match status" value="1"/>
</dbReference>
<dbReference type="EMBL" id="CP047593">
    <property type="protein sequence ID" value="QHI68981.1"/>
    <property type="molecule type" value="Genomic_DNA"/>
</dbReference>
<dbReference type="PANTHER" id="PTHR31284:SF10">
    <property type="entry name" value="ACID PHOSPHATASE-LIKE PROTEIN"/>
    <property type="match status" value="1"/>
</dbReference>
<dbReference type="RefSeq" id="WP_160627842.1">
    <property type="nucleotide sequence ID" value="NZ_CP047593.1"/>
</dbReference>
<dbReference type="Proteomes" id="UP000464954">
    <property type="component" value="Chromosome"/>
</dbReference>
<evidence type="ECO:0000313" key="3">
    <source>
        <dbReference type="Proteomes" id="UP000464954"/>
    </source>
</evidence>
<dbReference type="SFLD" id="SFLDS00003">
    <property type="entry name" value="Haloacid_Dehalogenase"/>
    <property type="match status" value="1"/>
</dbReference>
<reference evidence="2 3" key="1">
    <citation type="submission" date="2020-01" db="EMBL/GenBank/DDBJ databases">
        <title>Ponticoccus aerotolerans gen. nov., sp. nov., an anaerobic bacterium and proposal of Ponticoccusceae fam. nov., Ponticoccusles ord. nov. and Ponticoccuse classis nov. in the phylum Kiritimatiellaeota.</title>
        <authorList>
            <person name="Zhou L.Y."/>
            <person name="Du Z.J."/>
        </authorList>
    </citation>
    <scope>NUCLEOTIDE SEQUENCE [LARGE SCALE GENOMIC DNA]</scope>
    <source>
        <strain evidence="2 3">S-5007</strain>
    </source>
</reference>
<sequence length="275" mass="31495">MTKQLIRFLLVCGAISFAENVRTEESLNGVLWMQTSAEYRVSTVQAFRTASVRVQQALRDRSITAALEQPADYQDLPPAVIVDVDETVLDNSPFQARLIEAGQEFSPALWQNWVQEAQAKAVPGAKDFIEFLKGQGIALFYVTNRELKEPTLKNIRAVLDPDTEADHVLCKYEQPEWGSDKTPRRALIAETHRVILLIGDDYNDFTALGKTDAVERALLAEKYQANWGTRWIMISNPLYGNWERALYNYNYRLPRQEKTAQKRRQLQTIKSLEKD</sequence>
<dbReference type="AlphaFoldDB" id="A0A6P1M567"/>
<dbReference type="PANTHER" id="PTHR31284">
    <property type="entry name" value="ACID PHOSPHATASE-LIKE PROTEIN"/>
    <property type="match status" value="1"/>
</dbReference>
<dbReference type="InterPro" id="IPR036412">
    <property type="entry name" value="HAD-like_sf"/>
</dbReference>
<protein>
    <submittedName>
        <fullName evidence="2">5'-nucleotidase, lipoprotein e(P4) family</fullName>
    </submittedName>
</protein>
<dbReference type="PIRSF" id="PIRSF019271">
    <property type="entry name" value="Acid_Ptase_C"/>
    <property type="match status" value="1"/>
</dbReference>
<evidence type="ECO:0000313" key="2">
    <source>
        <dbReference type="EMBL" id="QHI68981.1"/>
    </source>
</evidence>
<dbReference type="GO" id="GO:0009279">
    <property type="term" value="C:cell outer membrane"/>
    <property type="evidence" value="ECO:0007669"/>
    <property type="project" value="InterPro"/>
</dbReference>
<accession>A0A6P1M567</accession>
<dbReference type="InterPro" id="IPR005519">
    <property type="entry name" value="Acid_phosphat_B-like"/>
</dbReference>
<dbReference type="KEGG" id="taer:GT409_05795"/>
<gene>
    <name evidence="2" type="ORF">GT409_05795</name>
</gene>
<dbReference type="Gene3D" id="3.40.50.1000">
    <property type="entry name" value="HAD superfamily/HAD-like"/>
    <property type="match status" value="1"/>
</dbReference>
<keyword evidence="1" id="KW-0732">Signal</keyword>
<organism evidence="2 3">
    <name type="scientific">Tichowtungia aerotolerans</name>
    <dbReference type="NCBI Taxonomy" id="2697043"/>
    <lineage>
        <taxon>Bacteria</taxon>
        <taxon>Pseudomonadati</taxon>
        <taxon>Kiritimatiellota</taxon>
        <taxon>Tichowtungiia</taxon>
        <taxon>Tichowtungiales</taxon>
        <taxon>Tichowtungiaceae</taxon>
        <taxon>Tichowtungia</taxon>
    </lineage>
</organism>
<dbReference type="InterPro" id="IPR006423">
    <property type="entry name" value="Lipo_e_P4"/>
</dbReference>
<name>A0A6P1M567_9BACT</name>
<proteinExistence type="predicted"/>
<dbReference type="SUPFAM" id="SSF56784">
    <property type="entry name" value="HAD-like"/>
    <property type="match status" value="1"/>
</dbReference>